<evidence type="ECO:0000313" key="1">
    <source>
        <dbReference type="EMBL" id="PBK68716.1"/>
    </source>
</evidence>
<name>A0A2H3C094_9AGAR</name>
<dbReference type="Proteomes" id="UP000218334">
    <property type="component" value="Unassembled WGS sequence"/>
</dbReference>
<keyword evidence="2" id="KW-1185">Reference proteome</keyword>
<dbReference type="EMBL" id="KZ293431">
    <property type="protein sequence ID" value="PBK68716.1"/>
    <property type="molecule type" value="Genomic_DNA"/>
</dbReference>
<protein>
    <submittedName>
        <fullName evidence="1">Uncharacterized protein</fullName>
    </submittedName>
</protein>
<proteinExistence type="predicted"/>
<evidence type="ECO:0000313" key="2">
    <source>
        <dbReference type="Proteomes" id="UP000218334"/>
    </source>
</evidence>
<gene>
    <name evidence="1" type="ORF">ARMSODRAFT_188732</name>
</gene>
<accession>A0A2H3C094</accession>
<reference evidence="2" key="1">
    <citation type="journal article" date="2017" name="Nat. Ecol. Evol.">
        <title>Genome expansion and lineage-specific genetic innovations in the forest pathogenic fungi Armillaria.</title>
        <authorList>
            <person name="Sipos G."/>
            <person name="Prasanna A.N."/>
            <person name="Walter M.C."/>
            <person name="O'Connor E."/>
            <person name="Balint B."/>
            <person name="Krizsan K."/>
            <person name="Kiss B."/>
            <person name="Hess J."/>
            <person name="Varga T."/>
            <person name="Slot J."/>
            <person name="Riley R."/>
            <person name="Boka B."/>
            <person name="Rigling D."/>
            <person name="Barry K."/>
            <person name="Lee J."/>
            <person name="Mihaltcheva S."/>
            <person name="LaButti K."/>
            <person name="Lipzen A."/>
            <person name="Waldron R."/>
            <person name="Moloney N.M."/>
            <person name="Sperisen C."/>
            <person name="Kredics L."/>
            <person name="Vagvoelgyi C."/>
            <person name="Patrignani A."/>
            <person name="Fitzpatrick D."/>
            <person name="Nagy I."/>
            <person name="Doyle S."/>
            <person name="Anderson J.B."/>
            <person name="Grigoriev I.V."/>
            <person name="Gueldener U."/>
            <person name="Muensterkoetter M."/>
            <person name="Nagy L.G."/>
        </authorList>
    </citation>
    <scope>NUCLEOTIDE SEQUENCE [LARGE SCALE GENOMIC DNA]</scope>
    <source>
        <strain evidence="2">28-4</strain>
    </source>
</reference>
<sequence length="94" mass="10208">MITRPCRFHSLRSSCACASWFAVSQLLGMSLSSAFDARHSTFRASLSSTPVLTLICEKIITVKPKSIPLLSASDDNSRNAGTQLLPLRNSLIIV</sequence>
<dbReference type="AlphaFoldDB" id="A0A2H3C094"/>
<organism evidence="1 2">
    <name type="scientific">Armillaria solidipes</name>
    <dbReference type="NCBI Taxonomy" id="1076256"/>
    <lineage>
        <taxon>Eukaryota</taxon>
        <taxon>Fungi</taxon>
        <taxon>Dikarya</taxon>
        <taxon>Basidiomycota</taxon>
        <taxon>Agaricomycotina</taxon>
        <taxon>Agaricomycetes</taxon>
        <taxon>Agaricomycetidae</taxon>
        <taxon>Agaricales</taxon>
        <taxon>Marasmiineae</taxon>
        <taxon>Physalacriaceae</taxon>
        <taxon>Armillaria</taxon>
    </lineage>
</organism>